<keyword evidence="2" id="KW-1185">Reference proteome</keyword>
<proteinExistence type="predicted"/>
<sequence>MYLYPTLLSSLDSPTLCLIRSLCLYGQKNILDGCLRFYERLEPDLVQDVRVSAGISTGHVTSRGHSRRICQEPLYRFSFPSLSICQVCDIQQKNRSENCFFSEVVLKLEG</sequence>
<evidence type="ECO:0000313" key="2">
    <source>
        <dbReference type="Proteomes" id="UP001303046"/>
    </source>
</evidence>
<organism evidence="1 2">
    <name type="scientific">Necator americanus</name>
    <name type="common">Human hookworm</name>
    <dbReference type="NCBI Taxonomy" id="51031"/>
    <lineage>
        <taxon>Eukaryota</taxon>
        <taxon>Metazoa</taxon>
        <taxon>Ecdysozoa</taxon>
        <taxon>Nematoda</taxon>
        <taxon>Chromadorea</taxon>
        <taxon>Rhabditida</taxon>
        <taxon>Rhabditina</taxon>
        <taxon>Rhabditomorpha</taxon>
        <taxon>Strongyloidea</taxon>
        <taxon>Ancylostomatidae</taxon>
        <taxon>Bunostominae</taxon>
        <taxon>Necator</taxon>
    </lineage>
</organism>
<accession>A0ABR1CD03</accession>
<reference evidence="1 2" key="1">
    <citation type="submission" date="2023-08" db="EMBL/GenBank/DDBJ databases">
        <title>A Necator americanus chromosomal reference genome.</title>
        <authorList>
            <person name="Ilik V."/>
            <person name="Petrzelkova K.J."/>
            <person name="Pardy F."/>
            <person name="Fuh T."/>
            <person name="Niatou-Singa F.S."/>
            <person name="Gouil Q."/>
            <person name="Baker L."/>
            <person name="Ritchie M.E."/>
            <person name="Jex A.R."/>
            <person name="Gazzola D."/>
            <person name="Li H."/>
            <person name="Toshio Fujiwara R."/>
            <person name="Zhan B."/>
            <person name="Aroian R.V."/>
            <person name="Pafco B."/>
            <person name="Schwarz E.M."/>
        </authorList>
    </citation>
    <scope>NUCLEOTIDE SEQUENCE [LARGE SCALE GENOMIC DNA]</scope>
    <source>
        <strain evidence="1 2">Aroian</strain>
        <tissue evidence="1">Whole animal</tissue>
    </source>
</reference>
<dbReference type="EMBL" id="JAVFWL010000002">
    <property type="protein sequence ID" value="KAK6735710.1"/>
    <property type="molecule type" value="Genomic_DNA"/>
</dbReference>
<comment type="caution">
    <text evidence="1">The sequence shown here is derived from an EMBL/GenBank/DDBJ whole genome shotgun (WGS) entry which is preliminary data.</text>
</comment>
<name>A0ABR1CD03_NECAM</name>
<protein>
    <submittedName>
        <fullName evidence="1">Uncharacterized protein</fullName>
    </submittedName>
</protein>
<dbReference type="Proteomes" id="UP001303046">
    <property type="component" value="Unassembled WGS sequence"/>
</dbReference>
<evidence type="ECO:0000313" key="1">
    <source>
        <dbReference type="EMBL" id="KAK6735710.1"/>
    </source>
</evidence>
<gene>
    <name evidence="1" type="primary">Necator_chrII.g6546</name>
    <name evidence="1" type="ORF">RB195_018753</name>
</gene>